<sequence>MTATVHVIGAGGRSGAALCRALLASGRNVVPVIRDRDRYQAGLTRAGLSPAGLISDGLASGGQAPENGVLAEPRLADLAGPVSGLRGALEDASVVVCTTHARNIPAVLVAAPARATLIALGSTRKFTRWPDAHGNGVLQGEHALLTSGRNGVILHPTMIYGAEGENNVRRLAALLRRLPVVPLPGGGRALVQPIHQSDVTASLLAAIGKPWDGPHSLVIAGAAPVAYRDFVHLVARAAGLAIRPVMSVPVAPLIAAATLTRVIPGLPDIGPAEIRRLLEDKAFSITPMVDTLGVMPISLEAGLMRLFRGNASEQKGR</sequence>
<keyword evidence="2" id="KW-1185">Reference proteome</keyword>
<evidence type="ECO:0000313" key="2">
    <source>
        <dbReference type="Proteomes" id="UP000635278"/>
    </source>
</evidence>
<dbReference type="PANTHER" id="PTHR12126:SF11">
    <property type="entry name" value="NADH DEHYDROGENASE [UBIQUINONE] 1 ALPHA SUBCOMPLEX SUBUNIT 9, MITOCHONDRIAL"/>
    <property type="match status" value="1"/>
</dbReference>
<dbReference type="PANTHER" id="PTHR12126">
    <property type="entry name" value="NADH-UBIQUINONE OXIDOREDUCTASE 39 KDA SUBUNIT-RELATED"/>
    <property type="match status" value="1"/>
</dbReference>
<gene>
    <name evidence="1" type="ORF">GOB93_08055</name>
</gene>
<organism evidence="1 2">
    <name type="scientific">Acetobacter musti</name>
    <dbReference type="NCBI Taxonomy" id="864732"/>
    <lineage>
        <taxon>Bacteria</taxon>
        <taxon>Pseudomonadati</taxon>
        <taxon>Pseudomonadota</taxon>
        <taxon>Alphaproteobacteria</taxon>
        <taxon>Acetobacterales</taxon>
        <taxon>Acetobacteraceae</taxon>
        <taxon>Acetobacter</taxon>
    </lineage>
</organism>
<proteinExistence type="predicted"/>
<comment type="caution">
    <text evidence="1">The sequence shown here is derived from an EMBL/GenBank/DDBJ whole genome shotgun (WGS) entry which is preliminary data.</text>
</comment>
<dbReference type="EMBL" id="WOTB01000008">
    <property type="protein sequence ID" value="NHN84597.1"/>
    <property type="molecule type" value="Genomic_DNA"/>
</dbReference>
<dbReference type="InterPro" id="IPR036291">
    <property type="entry name" value="NAD(P)-bd_dom_sf"/>
</dbReference>
<protein>
    <submittedName>
        <fullName evidence="1">NADH-ubiquinone oxidoreductase</fullName>
    </submittedName>
</protein>
<name>A0ABX0JP81_9PROT</name>
<evidence type="ECO:0000313" key="1">
    <source>
        <dbReference type="EMBL" id="NHN84597.1"/>
    </source>
</evidence>
<dbReference type="Proteomes" id="UP000635278">
    <property type="component" value="Unassembled WGS sequence"/>
</dbReference>
<dbReference type="SUPFAM" id="SSF51735">
    <property type="entry name" value="NAD(P)-binding Rossmann-fold domains"/>
    <property type="match status" value="1"/>
</dbReference>
<accession>A0ABX0JP81</accession>
<reference evidence="1 2" key="1">
    <citation type="journal article" date="2020" name="Int. J. Syst. Evol. Microbiol.">
        <title>Novel acetic acid bacteria from cider fermentations: Acetobacter conturbans sp. nov. and Acetobacter fallax sp. nov.</title>
        <authorList>
            <person name="Sombolestani A.S."/>
            <person name="Cleenwerck I."/>
            <person name="Cnockaert M."/>
            <person name="Borremans W."/>
            <person name="Wieme A.D."/>
            <person name="De Vuyst L."/>
            <person name="Vandamme P."/>
        </authorList>
    </citation>
    <scope>NUCLEOTIDE SEQUENCE [LARGE SCALE GENOMIC DNA]</scope>
    <source>
        <strain evidence="1 2">LMG 30640</strain>
    </source>
</reference>
<dbReference type="Gene3D" id="3.40.50.720">
    <property type="entry name" value="NAD(P)-binding Rossmann-like Domain"/>
    <property type="match status" value="1"/>
</dbReference>
<dbReference type="RefSeq" id="WP_173582987.1">
    <property type="nucleotide sequence ID" value="NZ_WOTB01000008.1"/>
</dbReference>
<dbReference type="InterPro" id="IPR051207">
    <property type="entry name" value="ComplexI_NDUFA9_subunit"/>
</dbReference>